<keyword evidence="1" id="KW-0732">Signal</keyword>
<dbReference type="RefSeq" id="WP_307627583.1">
    <property type="nucleotide sequence ID" value="NZ_JAUSZS010000004.1"/>
</dbReference>
<evidence type="ECO:0000313" key="4">
    <source>
        <dbReference type="EMBL" id="MDQ0933880.1"/>
    </source>
</evidence>
<feature type="domain" description="FlgD/Vpr Ig-like" evidence="3">
    <location>
        <begin position="691"/>
        <end position="757"/>
    </location>
</feature>
<accession>A0ABU0RPF9</accession>
<organism evidence="4 5">
    <name type="scientific">Streptomyces turgidiscabies</name>
    <dbReference type="NCBI Taxonomy" id="85558"/>
    <lineage>
        <taxon>Bacteria</taxon>
        <taxon>Bacillati</taxon>
        <taxon>Actinomycetota</taxon>
        <taxon>Actinomycetes</taxon>
        <taxon>Kitasatosporales</taxon>
        <taxon>Streptomycetaceae</taxon>
        <taxon>Streptomyces</taxon>
    </lineage>
</organism>
<dbReference type="PANTHER" id="PTHR44103">
    <property type="entry name" value="PROPROTEIN CONVERTASE P"/>
    <property type="match status" value="1"/>
</dbReference>
<dbReference type="PANTHER" id="PTHR44103:SF1">
    <property type="entry name" value="PROPROTEIN CONVERTASE P"/>
    <property type="match status" value="1"/>
</dbReference>
<dbReference type="Proteomes" id="UP001223072">
    <property type="component" value="Unassembled WGS sequence"/>
</dbReference>
<comment type="caution">
    <text evidence="4">The sequence shown here is derived from an EMBL/GenBank/DDBJ whole genome shotgun (WGS) entry which is preliminary data.</text>
</comment>
<proteinExistence type="predicted"/>
<evidence type="ECO:0000259" key="3">
    <source>
        <dbReference type="Pfam" id="PF13860"/>
    </source>
</evidence>
<dbReference type="InterPro" id="IPR013517">
    <property type="entry name" value="FG-GAP"/>
</dbReference>
<dbReference type="EMBL" id="JAUSZS010000004">
    <property type="protein sequence ID" value="MDQ0933880.1"/>
    <property type="molecule type" value="Genomic_DNA"/>
</dbReference>
<dbReference type="Pfam" id="PF13860">
    <property type="entry name" value="FlgD_ig"/>
    <property type="match status" value="1"/>
</dbReference>
<sequence length="1030" mass="108788">MTRTTPRTRRTTPRTRGTTLRTAPDRARSVTGAVSVAAALAVVAGLLQFAAGPAVAADGGDMPSVTLTGAHRAAPRQAFLAAADNSGYLSVPSAYGVARWTGRDGSTRDIPYRAYATAYNGGLGLEKVPQTTNVYQIRQYATGKATRFYVPAGDRVTRVFAENRLLVARQVGGKWTLHLLEMPAGGGKLVDRPVTGVADDFNGWMLEEASDTRGAAFWYKPADDRAPWRTALLDFDSAALTYVPSDDFGLLEYPHLAGDTVIFFAIDKQFRNTKLYVIDRAHPTAPGHLIDIPEDARLKARAIGDWLLYPDTGKNTILAVPVTGGPTRTLLAASSGKFVDGDDGSFSIEGGTDAEHWAVQRVTLGADGVPAFEPVAPLPAVSVYEVGGIAVDQGRMLLGTERADAPDPYDGTHLTGTALTLASDGTLTAAPPEDLGDLGYQVDDGDHSYYLDCYGECLRFIGTGVGEIVHPSDGASVVAASASYRVVRPAPGRQEVRAGDKVLATGSWAASALWGNTLWTAGKDSQGSTVFESFSLPSMRRLGSRVVGSCLPSELQVVGQYIYSSCGPDGDASVLDQDSGLQQDVPRGYARLGDGYVVSQDDDAGKLLITYLRDAVPSVRVSTQELGPLPSPAFAPADRRGRFWNVDPFGGPVAYQTASGDVTVKWPQVTLSPLAATDASVPASVDLRRGGGFHGVWYLNRPAESWKLTVTTSAGAAVRTVTGGPARGQVTATWDGRAENGARVRTGTYRIRLTAKAANGTTTDTLIYDKQVPVRSVERHDFSADGIGDLLTFDSAGRLAIQPGTGRGAIDSAHKVVGSGWPTTSTFVPFGDLSGDACNDLLVRDSTGRLSRYDGTCGRAFTPRSQHRLLGTGFGGYDVLTSPGDLTGDGRADLIARDRSGVLWRYSDDGQGGLTARVRLVAGQGGYTRLTGAGDLNGDAIGDMVGLDRAGVLWRWLGNGRGAFGSRTRIAGGITVNALSVPGDLTGDGRPDLVGRDRAGALWRWNGTASATFGTKSRMATGWNGYTGLY</sequence>
<evidence type="ECO:0000256" key="2">
    <source>
        <dbReference type="SAM" id="MobiDB-lite"/>
    </source>
</evidence>
<protein>
    <recommendedName>
        <fullName evidence="3">FlgD/Vpr Ig-like domain-containing protein</fullName>
    </recommendedName>
</protein>
<evidence type="ECO:0000313" key="5">
    <source>
        <dbReference type="Proteomes" id="UP001223072"/>
    </source>
</evidence>
<dbReference type="InterPro" id="IPR025965">
    <property type="entry name" value="FlgD/Vpr_Ig-like"/>
</dbReference>
<dbReference type="Gene3D" id="2.60.40.4070">
    <property type="match status" value="1"/>
</dbReference>
<reference evidence="4 5" key="1">
    <citation type="submission" date="2023-07" db="EMBL/GenBank/DDBJ databases">
        <title>Comparative genomics of wheat-associated soil bacteria to identify genetic determinants of phenazine resistance.</title>
        <authorList>
            <person name="Mouncey N."/>
        </authorList>
    </citation>
    <scope>NUCLEOTIDE SEQUENCE [LARGE SCALE GENOMIC DNA]</scope>
    <source>
        <strain evidence="4 5">W2I16</strain>
    </source>
</reference>
<feature type="compositionally biased region" description="Basic residues" evidence="2">
    <location>
        <begin position="1"/>
        <end position="13"/>
    </location>
</feature>
<dbReference type="Pfam" id="PF13517">
    <property type="entry name" value="FG-GAP_3"/>
    <property type="match status" value="1"/>
</dbReference>
<name>A0ABU0RPF9_9ACTN</name>
<feature type="region of interest" description="Disordered" evidence="2">
    <location>
        <begin position="1"/>
        <end position="26"/>
    </location>
</feature>
<evidence type="ECO:0000256" key="1">
    <source>
        <dbReference type="ARBA" id="ARBA00022729"/>
    </source>
</evidence>
<keyword evidence="5" id="KW-1185">Reference proteome</keyword>
<dbReference type="SUPFAM" id="SSF69318">
    <property type="entry name" value="Integrin alpha N-terminal domain"/>
    <property type="match status" value="1"/>
</dbReference>
<dbReference type="InterPro" id="IPR028994">
    <property type="entry name" value="Integrin_alpha_N"/>
</dbReference>
<gene>
    <name evidence="4" type="ORF">QFZ49_003820</name>
</gene>